<accession>A0A380X5G0</accession>
<evidence type="ECO:0000256" key="9">
    <source>
        <dbReference type="ARBA" id="ARBA00022729"/>
    </source>
</evidence>
<dbReference type="InterPro" id="IPR036280">
    <property type="entry name" value="Multihaem_cyt_sf"/>
</dbReference>
<reference evidence="18 19" key="1">
    <citation type="submission" date="2018-06" db="EMBL/GenBank/DDBJ databases">
        <authorList>
            <consortium name="Pathogen Informatics"/>
            <person name="Doyle S."/>
        </authorList>
    </citation>
    <scope>NUCLEOTIDE SEQUENCE [LARGE SCALE GENOMIC DNA]</scope>
    <source>
        <strain evidence="18 19">NCTC10926</strain>
    </source>
</reference>
<dbReference type="GO" id="GO:0030288">
    <property type="term" value="C:outer membrane-bounded periplasmic space"/>
    <property type="evidence" value="ECO:0007669"/>
    <property type="project" value="TreeGrafter"/>
</dbReference>
<keyword evidence="8" id="KW-0479">Metal-binding</keyword>
<protein>
    <recommendedName>
        <fullName evidence="16">Cytochrome c-552</fullName>
        <ecNumber evidence="5">1.7.2.2</ecNumber>
    </recommendedName>
    <alternativeName>
        <fullName evidence="17">Ammonia-forming cytochrome c nitrite reductase</fullName>
    </alternativeName>
</protein>
<comment type="cofactor">
    <cofactor evidence="1">
        <name>heme c</name>
        <dbReference type="ChEBI" id="CHEBI:61717"/>
    </cofactor>
</comment>
<dbReference type="AlphaFoldDB" id="A0A380X5G0"/>
<evidence type="ECO:0000256" key="8">
    <source>
        <dbReference type="ARBA" id="ARBA00022723"/>
    </source>
</evidence>
<proteinExistence type="inferred from homology"/>
<dbReference type="Gene3D" id="1.10.1130.10">
    <property type="entry name" value="Flavocytochrome C3, Chain A"/>
    <property type="match status" value="1"/>
</dbReference>
<evidence type="ECO:0000256" key="3">
    <source>
        <dbReference type="ARBA" id="ARBA00005096"/>
    </source>
</evidence>
<evidence type="ECO:0000256" key="7">
    <source>
        <dbReference type="ARBA" id="ARBA00022617"/>
    </source>
</evidence>
<dbReference type="FunFam" id="1.20.140.10:FF:000014">
    <property type="entry name" value="Cytochrome c-552"/>
    <property type="match status" value="1"/>
</dbReference>
<evidence type="ECO:0000256" key="15">
    <source>
        <dbReference type="ARBA" id="ARBA00049131"/>
    </source>
</evidence>
<keyword evidence="9" id="KW-0732">Signal</keyword>
<evidence type="ECO:0000256" key="11">
    <source>
        <dbReference type="ARBA" id="ARBA00022837"/>
    </source>
</evidence>
<keyword evidence="7" id="KW-0349">Heme</keyword>
<keyword evidence="13 18" id="KW-0560">Oxidoreductase</keyword>
<gene>
    <name evidence="18" type="primary">nrfA</name>
    <name evidence="18" type="ORF">NCTC10926_01788</name>
</gene>
<keyword evidence="10" id="KW-0574">Periplasm</keyword>
<dbReference type="GO" id="GO:0019645">
    <property type="term" value="P:anaerobic electron transport chain"/>
    <property type="evidence" value="ECO:0007669"/>
    <property type="project" value="TreeGrafter"/>
</dbReference>
<sequence>MGADHNVVFPWQKGVDVDSMEKYYDSIEFYDWIHSLSKTPMLKAQHPDYETWLQGTHGKNGVTCVDCHMLKVQGADGKVYTDHQIGNPLDSFENTCANCHDQSKETLQKEVAGHKKDIKEVMLKLEDQLVKAHFEAKAAWDAGATEEEMKPALQDIRHAQWRWDYSAAGHGGHIHAPDVILKTIATGLDRVADARTKLAVILTKHGVKQPINYPDISDADKAWKAMGIDIAKERAAKEKFLKEVVPQWNKEALEKGLMEKAPPAK</sequence>
<keyword evidence="12" id="KW-0249">Electron transport</keyword>
<evidence type="ECO:0000256" key="4">
    <source>
        <dbReference type="ARBA" id="ARBA00009288"/>
    </source>
</evidence>
<dbReference type="SUPFAM" id="SSF48695">
    <property type="entry name" value="Multiheme cytochromes"/>
    <property type="match status" value="1"/>
</dbReference>
<dbReference type="PANTHER" id="PTHR30633:SF0">
    <property type="entry name" value="CYTOCHROME C-552"/>
    <property type="match status" value="1"/>
</dbReference>
<comment type="pathway">
    <text evidence="3">Nitrogen metabolism; nitrate reduction (assimilation).</text>
</comment>
<dbReference type="InterPro" id="IPR003321">
    <property type="entry name" value="Cyt_c552"/>
</dbReference>
<evidence type="ECO:0000256" key="14">
    <source>
        <dbReference type="ARBA" id="ARBA00023004"/>
    </source>
</evidence>
<evidence type="ECO:0000313" key="19">
    <source>
        <dbReference type="Proteomes" id="UP000254620"/>
    </source>
</evidence>
<evidence type="ECO:0000256" key="12">
    <source>
        <dbReference type="ARBA" id="ARBA00022982"/>
    </source>
</evidence>
<name>A0A380X5G0_AVIPA</name>
<dbReference type="PANTHER" id="PTHR30633">
    <property type="entry name" value="CYTOCHROME C-552 RESPIRATORY NITRITE REDUCTASE"/>
    <property type="match status" value="1"/>
</dbReference>
<dbReference type="GO" id="GO:0020037">
    <property type="term" value="F:heme binding"/>
    <property type="evidence" value="ECO:0007669"/>
    <property type="project" value="TreeGrafter"/>
</dbReference>
<dbReference type="GO" id="GO:0046872">
    <property type="term" value="F:metal ion binding"/>
    <property type="evidence" value="ECO:0007669"/>
    <property type="project" value="UniProtKB-KW"/>
</dbReference>
<dbReference type="EMBL" id="UFSW01000001">
    <property type="protein sequence ID" value="SUU98360.1"/>
    <property type="molecule type" value="Genomic_DNA"/>
</dbReference>
<evidence type="ECO:0000256" key="16">
    <source>
        <dbReference type="ARBA" id="ARBA00070461"/>
    </source>
</evidence>
<evidence type="ECO:0000256" key="10">
    <source>
        <dbReference type="ARBA" id="ARBA00022764"/>
    </source>
</evidence>
<comment type="subcellular location">
    <subcellularLocation>
        <location evidence="2">Periplasm</location>
    </subcellularLocation>
</comment>
<dbReference type="Gene3D" id="1.20.140.10">
    <property type="entry name" value="Butyryl-CoA Dehydrogenase, subunit A, domain 3"/>
    <property type="match status" value="1"/>
</dbReference>
<evidence type="ECO:0000256" key="13">
    <source>
        <dbReference type="ARBA" id="ARBA00023002"/>
    </source>
</evidence>
<keyword evidence="6" id="KW-0813">Transport</keyword>
<evidence type="ECO:0000256" key="6">
    <source>
        <dbReference type="ARBA" id="ARBA00022448"/>
    </source>
</evidence>
<dbReference type="Pfam" id="PF02335">
    <property type="entry name" value="Cytochrom_C552"/>
    <property type="match status" value="1"/>
</dbReference>
<evidence type="ECO:0000256" key="2">
    <source>
        <dbReference type="ARBA" id="ARBA00004418"/>
    </source>
</evidence>
<organism evidence="18 19">
    <name type="scientific">Avibacterium paragallinarum</name>
    <name type="common">Haemophilus gallinarum</name>
    <dbReference type="NCBI Taxonomy" id="728"/>
    <lineage>
        <taxon>Bacteria</taxon>
        <taxon>Pseudomonadati</taxon>
        <taxon>Pseudomonadota</taxon>
        <taxon>Gammaproteobacteria</taxon>
        <taxon>Pasteurellales</taxon>
        <taxon>Pasteurellaceae</taxon>
        <taxon>Avibacterium</taxon>
    </lineage>
</organism>
<comment type="catalytic activity">
    <reaction evidence="15">
        <text>6 Fe(III)-[cytochrome c] + NH4(+) + 2 H2O = 6 Fe(II)-[cytochrome c] + nitrite + 8 H(+)</text>
        <dbReference type="Rhea" id="RHEA:13089"/>
        <dbReference type="Rhea" id="RHEA-COMP:10350"/>
        <dbReference type="Rhea" id="RHEA-COMP:14399"/>
        <dbReference type="ChEBI" id="CHEBI:15377"/>
        <dbReference type="ChEBI" id="CHEBI:15378"/>
        <dbReference type="ChEBI" id="CHEBI:16301"/>
        <dbReference type="ChEBI" id="CHEBI:28938"/>
        <dbReference type="ChEBI" id="CHEBI:29033"/>
        <dbReference type="ChEBI" id="CHEBI:29034"/>
        <dbReference type="EC" id="1.7.2.2"/>
    </reaction>
</comment>
<dbReference type="GO" id="GO:0042279">
    <property type="term" value="F:nitrite reductase (cytochrome, ammonia-forming) activity"/>
    <property type="evidence" value="ECO:0007669"/>
    <property type="project" value="UniProtKB-EC"/>
</dbReference>
<dbReference type="EC" id="1.7.2.2" evidence="5"/>
<keyword evidence="11" id="KW-0106">Calcium</keyword>
<evidence type="ECO:0000313" key="18">
    <source>
        <dbReference type="EMBL" id="SUU98360.1"/>
    </source>
</evidence>
<evidence type="ECO:0000256" key="5">
    <source>
        <dbReference type="ARBA" id="ARBA00011887"/>
    </source>
</evidence>
<dbReference type="Proteomes" id="UP000254620">
    <property type="component" value="Unassembled WGS sequence"/>
</dbReference>
<evidence type="ECO:0000256" key="17">
    <source>
        <dbReference type="ARBA" id="ARBA00075247"/>
    </source>
</evidence>
<keyword evidence="14" id="KW-0408">Iron</keyword>
<comment type="similarity">
    <text evidence="4">Belongs to the cytochrome c-552 family.</text>
</comment>
<evidence type="ECO:0000256" key="1">
    <source>
        <dbReference type="ARBA" id="ARBA00001926"/>
    </source>
</evidence>